<dbReference type="Gene3D" id="3.40.50.620">
    <property type="entry name" value="HUPs"/>
    <property type="match status" value="1"/>
</dbReference>
<keyword evidence="8 10" id="KW-0648">Protein biosynthesis</keyword>
<dbReference type="SUPFAM" id="SSF52374">
    <property type="entry name" value="Nucleotidylyl transferase"/>
    <property type="match status" value="1"/>
</dbReference>
<evidence type="ECO:0000256" key="9">
    <source>
        <dbReference type="ARBA" id="ARBA00023146"/>
    </source>
</evidence>
<comment type="subcellular location">
    <subcellularLocation>
        <location evidence="1 10">Cytoplasm</location>
    </subcellularLocation>
</comment>
<dbReference type="PRINTS" id="PR00987">
    <property type="entry name" value="TRNASYNTHGLU"/>
</dbReference>
<keyword evidence="9 10" id="KW-0030">Aminoacyl-tRNA synthetase</keyword>
<dbReference type="FunFam" id="3.40.50.620:FF:000007">
    <property type="entry name" value="Glutamate--tRNA ligase"/>
    <property type="match status" value="1"/>
</dbReference>
<dbReference type="InterPro" id="IPR014729">
    <property type="entry name" value="Rossmann-like_a/b/a_fold"/>
</dbReference>
<dbReference type="SUPFAM" id="SSF48163">
    <property type="entry name" value="An anticodon-binding domain of class I aminoacyl-tRNA synthetases"/>
    <property type="match status" value="1"/>
</dbReference>
<comment type="similarity">
    <text evidence="2 10">Belongs to the class-I aminoacyl-tRNA synthetase family. Glutamate--tRNA ligase type 1 subfamily.</text>
</comment>
<feature type="short sequence motif" description="'KMSKS' region" evidence="10">
    <location>
        <begin position="236"/>
        <end position="240"/>
    </location>
</feature>
<dbReference type="Gene3D" id="1.10.10.350">
    <property type="match status" value="1"/>
</dbReference>
<sequence>MKIITRFAPSPTGYLHFGNMRTALYSWLISKHYKGKFILRIENTDIKRSSKKYINSIIKDMKWLKLNWDKGPYFQINRFKLYKKYLNYMIKKKIAYKCYCSKKRLLKIRNYQIKNGIKPKYDNYCLKNNVIKKNKPYVIRFCSPKKGYTIFKDKVYGCIKINNSELDDFVIVRNNGIPTYNFCVVIDDIEMKITHVVRGDDHINNTPKQINIIKSLKSKLPTYIHLPLILNIDGKKLSKRNNDNKISTYKKNGFFSETILNFLLRLGWSYGNKEIFNINEMINLFNIKKINKSPSIVNIKKILSLNKNYMKILPHYKIIKHLNYFLKKKKINTKKGPKLILVIKNFIKHFNNIKEMSNNCYYFYSNNFIYNYILLKKNVNYKLYKILILLYNIFKNLKDWNNKNINNLVKKISLTMNLNLKSLFTILRILITNNKKCFTVIKIIYLIKKKSFLLRIKNGIKFIFKNKLYFV</sequence>
<dbReference type="KEGG" id="aade:C3B56_00212"/>
<dbReference type="Proteomes" id="UP000274458">
    <property type="component" value="Chromosome"/>
</dbReference>
<dbReference type="InterPro" id="IPR004527">
    <property type="entry name" value="Glu-tRNA-ligase_bac/mito"/>
</dbReference>
<dbReference type="NCBIfam" id="TIGR00464">
    <property type="entry name" value="gltX_bact"/>
    <property type="match status" value="1"/>
</dbReference>
<reference evidence="13 14" key="1">
    <citation type="journal article" date="2018" name="Genome Biol. Evol.">
        <title>Partnering With a Pest: Genomes of Hemlock Woolly Adelgid Symbionts Reveal Atypical Nutritional Provisioning Patterns in Dual-Obligate Bacteria.</title>
        <authorList>
            <person name="Weglarz K.M."/>
            <person name="Havill N.P."/>
            <person name="Burke G.R."/>
            <person name="von Dohlen C.D."/>
        </authorList>
    </citation>
    <scope>NUCLEOTIDE SEQUENCE [LARGE SCALE GENOMIC DNA]</scope>
    <source>
        <strain evidence="13">ENA</strain>
    </source>
</reference>
<evidence type="ECO:0000256" key="4">
    <source>
        <dbReference type="ARBA" id="ARBA00022490"/>
    </source>
</evidence>
<dbReference type="HAMAP" id="MF_00022">
    <property type="entry name" value="Glu_tRNA_synth_type1"/>
    <property type="match status" value="1"/>
</dbReference>
<evidence type="ECO:0000313" key="14">
    <source>
        <dbReference type="Proteomes" id="UP000274458"/>
    </source>
</evidence>
<name>A0A3S9J7W0_9ENTR</name>
<dbReference type="InterPro" id="IPR045462">
    <property type="entry name" value="aa-tRNA-synth_I_cd-bd"/>
</dbReference>
<feature type="domain" description="Aminoacyl-tRNA synthetase class I anticodon-binding" evidence="12">
    <location>
        <begin position="321"/>
        <end position="460"/>
    </location>
</feature>
<dbReference type="InterPro" id="IPR049940">
    <property type="entry name" value="GluQ/Sye"/>
</dbReference>
<dbReference type="RefSeq" id="WP_126071583.1">
    <property type="nucleotide sequence ID" value="NZ_CP026513.1"/>
</dbReference>
<dbReference type="Pfam" id="PF19269">
    <property type="entry name" value="Anticodon_2"/>
    <property type="match status" value="1"/>
</dbReference>
<evidence type="ECO:0000256" key="6">
    <source>
        <dbReference type="ARBA" id="ARBA00022741"/>
    </source>
</evidence>
<dbReference type="InterPro" id="IPR033910">
    <property type="entry name" value="GluRS_core"/>
</dbReference>
<dbReference type="PANTHER" id="PTHR43311">
    <property type="entry name" value="GLUTAMATE--TRNA LIGASE"/>
    <property type="match status" value="1"/>
</dbReference>
<dbReference type="GO" id="GO:0005829">
    <property type="term" value="C:cytosol"/>
    <property type="evidence" value="ECO:0007669"/>
    <property type="project" value="TreeGrafter"/>
</dbReference>
<dbReference type="GO" id="GO:0004818">
    <property type="term" value="F:glutamate-tRNA ligase activity"/>
    <property type="evidence" value="ECO:0007669"/>
    <property type="project" value="UniProtKB-UniRule"/>
</dbReference>
<dbReference type="Pfam" id="PF00749">
    <property type="entry name" value="tRNA-synt_1c"/>
    <property type="match status" value="1"/>
</dbReference>
<evidence type="ECO:0000256" key="5">
    <source>
        <dbReference type="ARBA" id="ARBA00022598"/>
    </source>
</evidence>
<feature type="domain" description="Glutamyl/glutaminyl-tRNA synthetase class Ib catalytic" evidence="11">
    <location>
        <begin position="2"/>
        <end position="302"/>
    </location>
</feature>
<evidence type="ECO:0000259" key="12">
    <source>
        <dbReference type="Pfam" id="PF19269"/>
    </source>
</evidence>
<gene>
    <name evidence="10 13" type="primary">gltX</name>
    <name evidence="13" type="ORF">C3B56_00212</name>
</gene>
<keyword evidence="4 10" id="KW-0963">Cytoplasm</keyword>
<dbReference type="InterPro" id="IPR008925">
    <property type="entry name" value="aa_tRNA-synth_I_cd-bd_sf"/>
</dbReference>
<comment type="subunit">
    <text evidence="3 10">Monomer.</text>
</comment>
<dbReference type="GO" id="GO:0008270">
    <property type="term" value="F:zinc ion binding"/>
    <property type="evidence" value="ECO:0007669"/>
    <property type="project" value="InterPro"/>
</dbReference>
<keyword evidence="7 10" id="KW-0067">ATP-binding</keyword>
<dbReference type="EC" id="6.1.1.17" evidence="10"/>
<evidence type="ECO:0000256" key="7">
    <source>
        <dbReference type="ARBA" id="ARBA00022840"/>
    </source>
</evidence>
<keyword evidence="6 10" id="KW-0547">Nucleotide-binding</keyword>
<dbReference type="GO" id="GO:0005524">
    <property type="term" value="F:ATP binding"/>
    <property type="evidence" value="ECO:0007669"/>
    <property type="project" value="UniProtKB-UniRule"/>
</dbReference>
<dbReference type="AlphaFoldDB" id="A0A3S9J7W0"/>
<comment type="caution">
    <text evidence="10">Lacks conserved residue(s) required for the propagation of feature annotation.</text>
</comment>
<comment type="function">
    <text evidence="10">Catalyzes the attachment of glutamate to tRNA(Glu) in a two-step reaction: glutamate is first activated by ATP to form Glu-AMP and then transferred to the acceptor end of tRNA(Glu).</text>
</comment>
<feature type="binding site" evidence="10">
    <location>
        <position position="239"/>
    </location>
    <ligand>
        <name>ATP</name>
        <dbReference type="ChEBI" id="CHEBI:30616"/>
    </ligand>
</feature>
<comment type="catalytic activity">
    <reaction evidence="10">
        <text>tRNA(Glu) + L-glutamate + ATP = L-glutamyl-tRNA(Glu) + AMP + diphosphate</text>
        <dbReference type="Rhea" id="RHEA:23540"/>
        <dbReference type="Rhea" id="RHEA-COMP:9663"/>
        <dbReference type="Rhea" id="RHEA-COMP:9680"/>
        <dbReference type="ChEBI" id="CHEBI:29985"/>
        <dbReference type="ChEBI" id="CHEBI:30616"/>
        <dbReference type="ChEBI" id="CHEBI:33019"/>
        <dbReference type="ChEBI" id="CHEBI:78442"/>
        <dbReference type="ChEBI" id="CHEBI:78520"/>
        <dbReference type="ChEBI" id="CHEBI:456215"/>
        <dbReference type="EC" id="6.1.1.17"/>
    </reaction>
</comment>
<organism evidence="13 14">
    <name type="scientific">Candidatus Annandia adelgestsuga</name>
    <dbReference type="NCBI Taxonomy" id="1302411"/>
    <lineage>
        <taxon>Bacteria</taxon>
        <taxon>Pseudomonadati</taxon>
        <taxon>Pseudomonadota</taxon>
        <taxon>Gammaproteobacteria</taxon>
        <taxon>Enterobacterales</taxon>
        <taxon>Enterobacteriaceae</taxon>
        <taxon>Candidatus Annandia</taxon>
    </lineage>
</organism>
<evidence type="ECO:0000313" key="13">
    <source>
        <dbReference type="EMBL" id="AZP36312.1"/>
    </source>
</evidence>
<dbReference type="OrthoDB" id="9807503at2"/>
<evidence type="ECO:0000256" key="2">
    <source>
        <dbReference type="ARBA" id="ARBA00007894"/>
    </source>
</evidence>
<evidence type="ECO:0000256" key="3">
    <source>
        <dbReference type="ARBA" id="ARBA00011245"/>
    </source>
</evidence>
<dbReference type="GO" id="GO:0000049">
    <property type="term" value="F:tRNA binding"/>
    <property type="evidence" value="ECO:0007669"/>
    <property type="project" value="InterPro"/>
</dbReference>
<proteinExistence type="inferred from homology"/>
<accession>A0A3S9J7W0</accession>
<dbReference type="PANTHER" id="PTHR43311:SF2">
    <property type="entry name" value="GLUTAMATE--TRNA LIGASE, MITOCHONDRIAL-RELATED"/>
    <property type="match status" value="1"/>
</dbReference>
<keyword evidence="14" id="KW-1185">Reference proteome</keyword>
<evidence type="ECO:0000256" key="1">
    <source>
        <dbReference type="ARBA" id="ARBA00004496"/>
    </source>
</evidence>
<evidence type="ECO:0000259" key="11">
    <source>
        <dbReference type="Pfam" id="PF00749"/>
    </source>
</evidence>
<evidence type="ECO:0000256" key="8">
    <source>
        <dbReference type="ARBA" id="ARBA00022917"/>
    </source>
</evidence>
<dbReference type="InterPro" id="IPR020058">
    <property type="entry name" value="Glu/Gln-tRNA-synth_Ib_cat-dom"/>
</dbReference>
<dbReference type="CDD" id="cd00808">
    <property type="entry name" value="GluRS_core"/>
    <property type="match status" value="1"/>
</dbReference>
<keyword evidence="5 10" id="KW-0436">Ligase</keyword>
<protein>
    <recommendedName>
        <fullName evidence="10">Glutamate--tRNA ligase</fullName>
        <ecNumber evidence="10">6.1.1.17</ecNumber>
    </recommendedName>
    <alternativeName>
        <fullName evidence="10">Glutamyl-tRNA synthetase</fullName>
        <shortName evidence="10">GluRS</shortName>
    </alternativeName>
</protein>
<evidence type="ECO:0000256" key="10">
    <source>
        <dbReference type="HAMAP-Rule" id="MF_00022"/>
    </source>
</evidence>
<dbReference type="InterPro" id="IPR020751">
    <property type="entry name" value="aa-tRNA-synth_I_codon-bd_sub2"/>
</dbReference>
<dbReference type="EMBL" id="CP026513">
    <property type="protein sequence ID" value="AZP36312.1"/>
    <property type="molecule type" value="Genomic_DNA"/>
</dbReference>
<dbReference type="GO" id="GO:0006424">
    <property type="term" value="P:glutamyl-tRNA aminoacylation"/>
    <property type="evidence" value="ECO:0007669"/>
    <property type="project" value="UniProtKB-UniRule"/>
</dbReference>
<dbReference type="InterPro" id="IPR000924">
    <property type="entry name" value="Glu/Gln-tRNA-synth"/>
</dbReference>